<dbReference type="SUPFAM" id="SSF51011">
    <property type="entry name" value="Glycosyl hydrolase domain"/>
    <property type="match status" value="1"/>
</dbReference>
<evidence type="ECO:0000256" key="3">
    <source>
        <dbReference type="ARBA" id="ARBA00012756"/>
    </source>
</evidence>
<feature type="signal peptide" evidence="9">
    <location>
        <begin position="1"/>
        <end position="26"/>
    </location>
</feature>
<dbReference type="InterPro" id="IPR018954">
    <property type="entry name" value="Betagal_dom2"/>
</dbReference>
<dbReference type="PANTHER" id="PTHR23421">
    <property type="entry name" value="BETA-GALACTOSIDASE RELATED"/>
    <property type="match status" value="1"/>
</dbReference>
<dbReference type="InterPro" id="IPR001944">
    <property type="entry name" value="Glycoside_Hdrlase_35"/>
</dbReference>
<evidence type="ECO:0000256" key="9">
    <source>
        <dbReference type="SAM" id="SignalP"/>
    </source>
</evidence>
<keyword evidence="12" id="KW-1185">Reference proteome</keyword>
<comment type="caution">
    <text evidence="11">The sequence shown here is derived from an EMBL/GenBank/DDBJ whole genome shotgun (WGS) entry which is preliminary data.</text>
</comment>
<evidence type="ECO:0000259" key="10">
    <source>
        <dbReference type="SMART" id="SM01029"/>
    </source>
</evidence>
<dbReference type="Gene3D" id="2.60.390.10">
    <property type="entry name" value="Beta-galactosidase, domain 3"/>
    <property type="match status" value="1"/>
</dbReference>
<evidence type="ECO:0000313" key="12">
    <source>
        <dbReference type="Proteomes" id="UP000070328"/>
    </source>
</evidence>
<accession>A0A135T3A1</accession>
<dbReference type="SUPFAM" id="SSF117100">
    <property type="entry name" value="Beta-galactosidase LacA, domain 3"/>
    <property type="match status" value="1"/>
</dbReference>
<evidence type="ECO:0000256" key="4">
    <source>
        <dbReference type="ARBA" id="ARBA00022729"/>
    </source>
</evidence>
<feature type="chain" id="PRO_5007803161" description="beta-galactosidase" evidence="9">
    <location>
        <begin position="27"/>
        <end position="1025"/>
    </location>
</feature>
<evidence type="ECO:0000256" key="2">
    <source>
        <dbReference type="ARBA" id="ARBA00009809"/>
    </source>
</evidence>
<dbReference type="InterPro" id="IPR025972">
    <property type="entry name" value="BetaGal_dom3"/>
</dbReference>
<protein>
    <recommendedName>
        <fullName evidence="3">beta-galactosidase</fullName>
        <ecNumber evidence="3">3.2.1.23</ecNumber>
    </recommendedName>
</protein>
<evidence type="ECO:0000256" key="5">
    <source>
        <dbReference type="ARBA" id="ARBA00022801"/>
    </source>
</evidence>
<dbReference type="EC" id="3.2.1.23" evidence="3"/>
<name>A0A135T3A1_9PEZI</name>
<comment type="catalytic activity">
    <reaction evidence="1">
        <text>Hydrolysis of terminal non-reducing beta-D-galactose residues in beta-D-galactosides.</text>
        <dbReference type="EC" id="3.2.1.23"/>
    </reaction>
</comment>
<organism evidence="11 12">
    <name type="scientific">Colletotrichum simmondsii</name>
    <dbReference type="NCBI Taxonomy" id="703756"/>
    <lineage>
        <taxon>Eukaryota</taxon>
        <taxon>Fungi</taxon>
        <taxon>Dikarya</taxon>
        <taxon>Ascomycota</taxon>
        <taxon>Pezizomycotina</taxon>
        <taxon>Sordariomycetes</taxon>
        <taxon>Hypocreomycetidae</taxon>
        <taxon>Glomerellales</taxon>
        <taxon>Glomerellaceae</taxon>
        <taxon>Colletotrichum</taxon>
        <taxon>Colletotrichum acutatum species complex</taxon>
    </lineage>
</organism>
<keyword evidence="6" id="KW-0325">Glycoprotein</keyword>
<reference evidence="11 12" key="1">
    <citation type="submission" date="2014-02" db="EMBL/GenBank/DDBJ databases">
        <title>The genome sequence of Colletotrichum simmondsii CBS122122.</title>
        <authorList>
            <person name="Baroncelli R."/>
            <person name="Thon M.R."/>
        </authorList>
    </citation>
    <scope>NUCLEOTIDE SEQUENCE [LARGE SCALE GENOMIC DNA]</scope>
    <source>
        <strain evidence="11 12">CBS122122</strain>
    </source>
</reference>
<evidence type="ECO:0000256" key="7">
    <source>
        <dbReference type="ARBA" id="ARBA00023295"/>
    </source>
</evidence>
<dbReference type="Pfam" id="PF10435">
    <property type="entry name" value="BetaGal_dom2"/>
    <property type="match status" value="1"/>
</dbReference>
<dbReference type="Gene3D" id="3.20.20.80">
    <property type="entry name" value="Glycosidases"/>
    <property type="match status" value="1"/>
</dbReference>
<dbReference type="OrthoDB" id="1657402at2759"/>
<evidence type="ECO:0000313" key="11">
    <source>
        <dbReference type="EMBL" id="KXH42587.1"/>
    </source>
</evidence>
<comment type="similarity">
    <text evidence="2 8">Belongs to the glycosyl hydrolase 35 family.</text>
</comment>
<feature type="domain" description="Beta-galactosidase" evidence="10">
    <location>
        <begin position="409"/>
        <end position="585"/>
    </location>
</feature>
<evidence type="ECO:0000256" key="8">
    <source>
        <dbReference type="RuleBase" id="RU003679"/>
    </source>
</evidence>
<dbReference type="InterPro" id="IPR025300">
    <property type="entry name" value="BetaGal_jelly_roll_dom"/>
</dbReference>
<proteinExistence type="inferred from homology"/>
<dbReference type="InterPro" id="IPR037110">
    <property type="entry name" value="Betagal_dom2_sf"/>
</dbReference>
<dbReference type="FunFam" id="3.20.20.80:FF:000040">
    <property type="entry name" value="Beta-galactosidase A"/>
    <property type="match status" value="1"/>
</dbReference>
<evidence type="ECO:0000256" key="6">
    <source>
        <dbReference type="ARBA" id="ARBA00023180"/>
    </source>
</evidence>
<keyword evidence="5" id="KW-0378">Hydrolase</keyword>
<dbReference type="SUPFAM" id="SSF49785">
    <property type="entry name" value="Galactose-binding domain-like"/>
    <property type="match status" value="2"/>
</dbReference>
<dbReference type="SUPFAM" id="SSF51445">
    <property type="entry name" value="(Trans)glycosidases"/>
    <property type="match status" value="1"/>
</dbReference>
<dbReference type="Pfam" id="PF01301">
    <property type="entry name" value="Glyco_hydro_35"/>
    <property type="match status" value="1"/>
</dbReference>
<dbReference type="GO" id="GO:0005975">
    <property type="term" value="P:carbohydrate metabolic process"/>
    <property type="evidence" value="ECO:0007669"/>
    <property type="project" value="InterPro"/>
</dbReference>
<dbReference type="Gene3D" id="2.60.120.260">
    <property type="entry name" value="Galactose-binding domain-like"/>
    <property type="match status" value="2"/>
</dbReference>
<dbReference type="SMART" id="SM01029">
    <property type="entry name" value="BetaGal_dom2"/>
    <property type="match status" value="1"/>
</dbReference>
<evidence type="ECO:0000256" key="1">
    <source>
        <dbReference type="ARBA" id="ARBA00001412"/>
    </source>
</evidence>
<dbReference type="InterPro" id="IPR036833">
    <property type="entry name" value="BetaGal_dom3_sf"/>
</dbReference>
<gene>
    <name evidence="11" type="ORF">CSIM01_09549</name>
</gene>
<dbReference type="GO" id="GO:0004565">
    <property type="term" value="F:beta-galactosidase activity"/>
    <property type="evidence" value="ECO:0007669"/>
    <property type="project" value="UniProtKB-EC"/>
</dbReference>
<keyword evidence="7" id="KW-0326">Glycosidase</keyword>
<dbReference type="InterPro" id="IPR008979">
    <property type="entry name" value="Galactose-bd-like_sf"/>
</dbReference>
<dbReference type="Proteomes" id="UP000070328">
    <property type="component" value="Unassembled WGS sequence"/>
</dbReference>
<dbReference type="FunFam" id="2.60.120.260:FF:000065">
    <property type="entry name" value="Beta-galactosidase A"/>
    <property type="match status" value="1"/>
</dbReference>
<dbReference type="FunFam" id="2.102.20.10:FF:000001">
    <property type="entry name" value="Beta-galactosidase A"/>
    <property type="match status" value="1"/>
</dbReference>
<sequence length="1025" mass="113503">MALTMCNTFFLLLGLLQVSISALALSTPPTYSLHRASNLRQRDVLQEVVTWDQSSLMVRGERIMFLSAEFHPWRLPSPGLWLDIFQKVKALGFSGVSFYLNWALLEGEPGTVRTEGVFALKEFFDAAKEAGIYLWARPGPYINSEVSGGGLPGWLQRNKAHIRSSDPAFLNATKGYIAHVGKIISEAEITKGGPVILFQPDNEYSLCSGFRGLDQISSCLDKGYMEFVQEEYRKSGITVPMHSNDALPIGNFRPGTGVGETDIYGFDFYPLSWGQEPCSNQSNWNRGSIPPSIFPALVRNISLPTSPRSIVEFQGGSPDKWGGVGVNECAALINEQFERIFYKGNYALKVAIMNIYMTFGGTNWGNIGHSEGYTSYDVGAAIREDRTITREKYAELKLQANFFRVSPAYLTSQPMIESFGEYTDTKALMTTPLLGNSTSFYIVRHEDFQTFDSTSYKLRVPTSLGNVTIPQLGGSLTLNDRDSKIHIVDYDVGGVNLIYSTAEIFTWTRHGSRRILVLYGGEGESHEFAFPGSIPAPLVEDANVEYRKVSQAHVVKWEVQAERIILRFGEELDVYLLWRNDAYNYWTLDLPAEGPLERYHSPSRHGSNKTAGSVVVRAGYLLRNAAISGQTLHLSGDVNRTTDFEIISTPARITNATFNGSPLEMQVNLAGNLASVIEFKNPNITLPDLSKAQWSYRDSLPEIQAGYDDLAWTACDHKSSNNPRNLTTPTSLYASDYGFHAGSLVYRGYFTATGSERNLSLITQGAFAYGQSVWLNETLLGSFVGEAEAANYTQSFNLEVKAGQTYVITVLVDNMGLDLNFYANTQPMKNPRGILHYSISGRPQDAVQWKITGNFGGEQYWDKSRGPLNEGGMFAERQGLHLPGAPQEECEPRSPMQGIQSAGVGFFSTQFDLALPMGYDVPLKIQLGGNNATNTTGNFRVQIFVNGWQFGKYVNNIGPQTNFPVPEGIINHHGTNYLGLTLWALDSNGAKLATVRLTSDEIIQSGYKSPKTVQGTMWEARIGAY</sequence>
<dbReference type="InterPro" id="IPR017853">
    <property type="entry name" value="GH"/>
</dbReference>
<dbReference type="EMBL" id="JFBX01000296">
    <property type="protein sequence ID" value="KXH42587.1"/>
    <property type="molecule type" value="Genomic_DNA"/>
</dbReference>
<dbReference type="InterPro" id="IPR031330">
    <property type="entry name" value="Gly_Hdrlase_35_cat"/>
</dbReference>
<dbReference type="Pfam" id="PF13363">
    <property type="entry name" value="BetaGal_dom3"/>
    <property type="match status" value="1"/>
</dbReference>
<dbReference type="Gene3D" id="2.102.20.10">
    <property type="entry name" value="Beta-galactosidase, domain 2"/>
    <property type="match status" value="1"/>
</dbReference>
<dbReference type="AlphaFoldDB" id="A0A135T3A1"/>
<dbReference type="PRINTS" id="PR00742">
    <property type="entry name" value="GLHYDRLASE35"/>
</dbReference>
<dbReference type="Pfam" id="PF13364">
    <property type="entry name" value="BetaGal_ABD2"/>
    <property type="match status" value="2"/>
</dbReference>
<keyword evidence="4 9" id="KW-0732">Signal</keyword>